<accession>A0ABM1E1N0</accession>
<keyword evidence="5" id="KW-0862">Zinc</keyword>
<keyword evidence="2" id="KW-0645">Protease</keyword>
<protein>
    <submittedName>
        <fullName evidence="9">Neutrophil collagenase-like</fullName>
    </submittedName>
</protein>
<dbReference type="PANTHER" id="PTHR10201">
    <property type="entry name" value="MATRIX METALLOPROTEINASE"/>
    <property type="match status" value="1"/>
</dbReference>
<evidence type="ECO:0000313" key="9">
    <source>
        <dbReference type="RefSeq" id="XP_014666101.1"/>
    </source>
</evidence>
<dbReference type="GeneID" id="106808057"/>
<evidence type="ECO:0000259" key="7">
    <source>
        <dbReference type="SMART" id="SM00235"/>
    </source>
</evidence>
<feature type="domain" description="Peptidase metallopeptidase" evidence="7">
    <location>
        <begin position="13"/>
        <end position="188"/>
    </location>
</feature>
<dbReference type="SUPFAM" id="SSF55486">
    <property type="entry name" value="Metalloproteases ('zincins'), catalytic domain"/>
    <property type="match status" value="1"/>
</dbReference>
<evidence type="ECO:0000256" key="3">
    <source>
        <dbReference type="ARBA" id="ARBA00022723"/>
    </source>
</evidence>
<dbReference type="InterPro" id="IPR001818">
    <property type="entry name" value="Pept_M10_metallopeptidase"/>
</dbReference>
<evidence type="ECO:0000256" key="6">
    <source>
        <dbReference type="ARBA" id="ARBA00023049"/>
    </source>
</evidence>
<comment type="similarity">
    <text evidence="1">Belongs to the peptidase M10A family.</text>
</comment>
<dbReference type="Gene3D" id="3.40.390.10">
    <property type="entry name" value="Collagenase (Catalytic Domain)"/>
    <property type="match status" value="1"/>
</dbReference>
<reference evidence="9" key="1">
    <citation type="submission" date="2025-08" db="UniProtKB">
        <authorList>
            <consortium name="RefSeq"/>
        </authorList>
    </citation>
    <scope>IDENTIFICATION</scope>
</reference>
<keyword evidence="6" id="KW-0482">Metalloprotease</keyword>
<proteinExistence type="inferred from homology"/>
<gene>
    <name evidence="9" type="primary">LOC106808057</name>
</gene>
<evidence type="ECO:0000256" key="2">
    <source>
        <dbReference type="ARBA" id="ARBA00022670"/>
    </source>
</evidence>
<sequence length="196" mass="22534">MQTEGVEEAGAFFQRFWFKCDLKWRYVNTTSKRADSDIRRQFQWAANTWMSAINQNLPKPAILTLTEVTGNNEEADIKLGFLQKRHGDNKPFDSGPLNEFAHAFYPFVTKDKKLHGSIHFDNEERWGNSGDGDILPFIALHEFGHALGLPHATIKNSVMYPSIDSSTTFKIRRLFEADITNIRNLYPFRLCDLFSG</sequence>
<dbReference type="InterPro" id="IPR024079">
    <property type="entry name" value="MetalloPept_cat_dom_sf"/>
</dbReference>
<keyword evidence="3" id="KW-0479">Metal-binding</keyword>
<dbReference type="InterPro" id="IPR006026">
    <property type="entry name" value="Peptidase_Metallo"/>
</dbReference>
<evidence type="ECO:0000256" key="1">
    <source>
        <dbReference type="ARBA" id="ARBA00010370"/>
    </source>
</evidence>
<name>A0ABM1E1N0_PRICU</name>
<dbReference type="PANTHER" id="PTHR10201:SF323">
    <property type="entry name" value="MATRIX METALLOPROTEINASE-21"/>
    <property type="match status" value="1"/>
</dbReference>
<dbReference type="Proteomes" id="UP000695022">
    <property type="component" value="Unplaced"/>
</dbReference>
<keyword evidence="8" id="KW-1185">Reference proteome</keyword>
<dbReference type="RefSeq" id="XP_014666101.1">
    <property type="nucleotide sequence ID" value="XM_014810615.1"/>
</dbReference>
<dbReference type="PRINTS" id="PR00138">
    <property type="entry name" value="MATRIXIN"/>
</dbReference>
<evidence type="ECO:0000256" key="5">
    <source>
        <dbReference type="ARBA" id="ARBA00022833"/>
    </source>
</evidence>
<organism evidence="8 9">
    <name type="scientific">Priapulus caudatus</name>
    <name type="common">Priapulid worm</name>
    <dbReference type="NCBI Taxonomy" id="37621"/>
    <lineage>
        <taxon>Eukaryota</taxon>
        <taxon>Metazoa</taxon>
        <taxon>Ecdysozoa</taxon>
        <taxon>Scalidophora</taxon>
        <taxon>Priapulida</taxon>
        <taxon>Priapulimorpha</taxon>
        <taxon>Priapulimorphida</taxon>
        <taxon>Priapulidae</taxon>
        <taxon>Priapulus</taxon>
    </lineage>
</organism>
<dbReference type="InterPro" id="IPR021190">
    <property type="entry name" value="Pept_M10A"/>
</dbReference>
<dbReference type="SMART" id="SM00235">
    <property type="entry name" value="ZnMc"/>
    <property type="match status" value="1"/>
</dbReference>
<dbReference type="Pfam" id="PF00413">
    <property type="entry name" value="Peptidase_M10"/>
    <property type="match status" value="1"/>
</dbReference>
<evidence type="ECO:0000256" key="4">
    <source>
        <dbReference type="ARBA" id="ARBA00022801"/>
    </source>
</evidence>
<keyword evidence="4" id="KW-0378">Hydrolase</keyword>
<evidence type="ECO:0000313" key="8">
    <source>
        <dbReference type="Proteomes" id="UP000695022"/>
    </source>
</evidence>